<dbReference type="Pfam" id="PF08545">
    <property type="entry name" value="ACP_syn_III"/>
    <property type="match status" value="1"/>
</dbReference>
<accession>A0A7X3CQR9</accession>
<keyword evidence="3" id="KW-1185">Reference proteome</keyword>
<evidence type="ECO:0000313" key="2">
    <source>
        <dbReference type="EMBL" id="MUG69925.1"/>
    </source>
</evidence>
<dbReference type="GO" id="GO:0004315">
    <property type="term" value="F:3-oxoacyl-[acyl-carrier-protein] synthase activity"/>
    <property type="evidence" value="ECO:0007669"/>
    <property type="project" value="InterPro"/>
</dbReference>
<dbReference type="InterPro" id="IPR016039">
    <property type="entry name" value="Thiolase-like"/>
</dbReference>
<gene>
    <name evidence="2" type="ORF">GNP93_04455</name>
</gene>
<dbReference type="AlphaFoldDB" id="A0A7X3CQR9"/>
<dbReference type="RefSeq" id="WP_330164477.1">
    <property type="nucleotide sequence ID" value="NZ_WNZX01000002.1"/>
</dbReference>
<proteinExistence type="predicted"/>
<organism evidence="2 3">
    <name type="scientific">Paenibacillus validus</name>
    <dbReference type="NCBI Taxonomy" id="44253"/>
    <lineage>
        <taxon>Bacteria</taxon>
        <taxon>Bacillati</taxon>
        <taxon>Bacillota</taxon>
        <taxon>Bacilli</taxon>
        <taxon>Bacillales</taxon>
        <taxon>Paenibacillaceae</taxon>
        <taxon>Paenibacillus</taxon>
    </lineage>
</organism>
<evidence type="ECO:0000259" key="1">
    <source>
        <dbReference type="Pfam" id="PF08545"/>
    </source>
</evidence>
<evidence type="ECO:0000313" key="3">
    <source>
        <dbReference type="Proteomes" id="UP000450917"/>
    </source>
</evidence>
<dbReference type="InterPro" id="IPR013751">
    <property type="entry name" value="ACP_syn_III_N"/>
</dbReference>
<reference evidence="2 3" key="1">
    <citation type="submission" date="2019-11" db="EMBL/GenBank/DDBJ databases">
        <title>Draft genome sequences of five Paenibacillus species of dairy origin.</title>
        <authorList>
            <person name="Olajide A.M."/>
            <person name="Chen S."/>
            <person name="Lapointe G."/>
        </authorList>
    </citation>
    <scope>NUCLEOTIDE SEQUENCE [LARGE SCALE GENOMIC DNA]</scope>
    <source>
        <strain evidence="2 3">2CS3</strain>
    </source>
</reference>
<dbReference type="SUPFAM" id="SSF53901">
    <property type="entry name" value="Thiolase-like"/>
    <property type="match status" value="1"/>
</dbReference>
<dbReference type="Gene3D" id="3.40.47.10">
    <property type="match status" value="1"/>
</dbReference>
<dbReference type="Proteomes" id="UP000450917">
    <property type="component" value="Unassembled WGS sequence"/>
</dbReference>
<sequence length="79" mass="8619">MDWNDRNTAVLFGDGAGAVVLQSRPNTFPCYSLLGPEYTGVELLQSPVEGPITMHAREVFKFGVRIIENAGFATPTLAY</sequence>
<protein>
    <recommendedName>
        <fullName evidence="1">Beta-ketoacyl-[acyl-carrier-protein] synthase III N-terminal domain-containing protein</fullName>
    </recommendedName>
</protein>
<dbReference type="GO" id="GO:0006633">
    <property type="term" value="P:fatty acid biosynthetic process"/>
    <property type="evidence" value="ECO:0007669"/>
    <property type="project" value="InterPro"/>
</dbReference>
<dbReference type="EMBL" id="WNZX01000002">
    <property type="protein sequence ID" value="MUG69925.1"/>
    <property type="molecule type" value="Genomic_DNA"/>
</dbReference>
<comment type="caution">
    <text evidence="2">The sequence shown here is derived from an EMBL/GenBank/DDBJ whole genome shotgun (WGS) entry which is preliminary data.</text>
</comment>
<name>A0A7X3CQR9_9BACL</name>
<feature type="domain" description="Beta-ketoacyl-[acyl-carrier-protein] synthase III N-terminal" evidence="1">
    <location>
        <begin position="1"/>
        <end position="24"/>
    </location>
</feature>